<protein>
    <submittedName>
        <fullName evidence="5">Uncharacterized protein DUF4105</fullName>
    </submittedName>
</protein>
<dbReference type="OrthoDB" id="319167at2"/>
<reference evidence="5 6" key="1">
    <citation type="submission" date="2018-01" db="EMBL/GenBank/DDBJ databases">
        <title>Genomic Encyclopedia of Type Strains, Phase I: the one thousand microbial genomes (KMG-I) project.</title>
        <authorList>
            <person name="Goeker M."/>
        </authorList>
    </citation>
    <scope>NUCLEOTIDE SEQUENCE [LARGE SCALE GENOMIC DNA]</scope>
    <source>
        <strain evidence="5 6">DSM 17960</strain>
    </source>
</reference>
<evidence type="ECO:0000313" key="6">
    <source>
        <dbReference type="Proteomes" id="UP000237056"/>
    </source>
</evidence>
<proteinExistence type="predicted"/>
<accession>A0A2S4N9F5</accession>
<feature type="signal peptide" evidence="2">
    <location>
        <begin position="1"/>
        <end position="18"/>
    </location>
</feature>
<dbReference type="RefSeq" id="WP_103725384.1">
    <property type="nucleotide sequence ID" value="NZ_PQNY01000004.1"/>
</dbReference>
<feature type="chain" id="PRO_5015608455" evidence="2">
    <location>
        <begin position="19"/>
        <end position="364"/>
    </location>
</feature>
<keyword evidence="1" id="KW-1133">Transmembrane helix</keyword>
<dbReference type="InterPro" id="IPR025178">
    <property type="entry name" value="Lnb_N"/>
</dbReference>
<keyword evidence="2" id="KW-0732">Signal</keyword>
<evidence type="ECO:0000313" key="5">
    <source>
        <dbReference type="EMBL" id="POS02318.1"/>
    </source>
</evidence>
<dbReference type="InterPro" id="IPR057436">
    <property type="entry name" value="5TMH_Lnb"/>
</dbReference>
<dbReference type="Pfam" id="PF25221">
    <property type="entry name" value="5TMH_Lnb"/>
    <property type="match status" value="1"/>
</dbReference>
<organism evidence="5 6">
    <name type="scientific">Flavobacterium croceum DSM 17960</name>
    <dbReference type="NCBI Taxonomy" id="1121886"/>
    <lineage>
        <taxon>Bacteria</taxon>
        <taxon>Pseudomonadati</taxon>
        <taxon>Bacteroidota</taxon>
        <taxon>Flavobacteriia</taxon>
        <taxon>Flavobacteriales</taxon>
        <taxon>Flavobacteriaceae</taxon>
        <taxon>Flavobacterium</taxon>
    </lineage>
</organism>
<dbReference type="Proteomes" id="UP000237056">
    <property type="component" value="Unassembled WGS sequence"/>
</dbReference>
<evidence type="ECO:0000259" key="4">
    <source>
        <dbReference type="Pfam" id="PF25221"/>
    </source>
</evidence>
<feature type="transmembrane region" description="Helical" evidence="1">
    <location>
        <begin position="343"/>
        <end position="359"/>
    </location>
</feature>
<feature type="transmembrane region" description="Helical" evidence="1">
    <location>
        <begin position="266"/>
        <end position="288"/>
    </location>
</feature>
<keyword evidence="1" id="KW-0812">Transmembrane</keyword>
<dbReference type="EMBL" id="PQNY01000004">
    <property type="protein sequence ID" value="POS02318.1"/>
    <property type="molecule type" value="Genomic_DNA"/>
</dbReference>
<evidence type="ECO:0000259" key="3">
    <source>
        <dbReference type="Pfam" id="PF13387"/>
    </source>
</evidence>
<keyword evidence="1" id="KW-0472">Membrane</keyword>
<sequence length="364" mass="42817">MRKKLFIFLILQTCIAFAQPIHLNDDATIKVITCGKGAELYTTFGHTAIRIEDTKNNVDVVYNFGLFDFTTSNFYAKFVKGDLQYFAGVCQYSDFIAEYQNEGRKVTEQTLNISKSQKQQLFDLLNKTAFSEDRYYTYKFIDRNCTTMILEKINAILDTKNIEKTDFKTLSYREVLYPYFENHFWFKLGINVIFGERTDNKATQLFLPIELQNSLERYQTNGKKLVSETKTILPDRQTESSFSFFDSIYFIILILAVLAILRNKKVFLFTFFLFGLLGLFLCMVGLYSQHQEVLWNYNALLFNPLFILMPFVKNKNKKILIYSILASLTIYICMLFNKPHFTLMLPFIIYTAFGLFWIYRVKQK</sequence>
<gene>
    <name evidence="5" type="ORF">Q361_10437</name>
</gene>
<feature type="transmembrane region" description="Helical" evidence="1">
    <location>
        <begin position="294"/>
        <end position="312"/>
    </location>
</feature>
<feature type="transmembrane region" description="Helical" evidence="1">
    <location>
        <begin position="319"/>
        <end position="337"/>
    </location>
</feature>
<evidence type="ECO:0000256" key="2">
    <source>
        <dbReference type="SAM" id="SignalP"/>
    </source>
</evidence>
<keyword evidence="6" id="KW-1185">Reference proteome</keyword>
<feature type="domain" description="Lnb-like transmembrane" evidence="4">
    <location>
        <begin position="249"/>
        <end position="336"/>
    </location>
</feature>
<dbReference type="AlphaFoldDB" id="A0A2S4N9F5"/>
<feature type="transmembrane region" description="Helical" evidence="1">
    <location>
        <begin position="242"/>
        <end position="261"/>
    </location>
</feature>
<evidence type="ECO:0000256" key="1">
    <source>
        <dbReference type="SAM" id="Phobius"/>
    </source>
</evidence>
<comment type="caution">
    <text evidence="5">The sequence shown here is derived from an EMBL/GenBank/DDBJ whole genome shotgun (WGS) entry which is preliminary data.</text>
</comment>
<feature type="domain" description="Lnb N-terminal periplasmic" evidence="3">
    <location>
        <begin position="27"/>
        <end position="160"/>
    </location>
</feature>
<dbReference type="Pfam" id="PF13387">
    <property type="entry name" value="Lnb_N"/>
    <property type="match status" value="1"/>
</dbReference>
<name>A0A2S4N9F5_9FLAO</name>